<evidence type="ECO:0000256" key="1">
    <source>
        <dbReference type="ARBA" id="ARBA00006568"/>
    </source>
</evidence>
<dbReference type="InterPro" id="IPR036404">
    <property type="entry name" value="Jacalin-like_lectin_dom_sf"/>
</dbReference>
<dbReference type="GO" id="GO:0030246">
    <property type="term" value="F:carbohydrate binding"/>
    <property type="evidence" value="ECO:0007669"/>
    <property type="project" value="UniProtKB-KW"/>
</dbReference>
<feature type="non-terminal residue" evidence="4">
    <location>
        <position position="197"/>
    </location>
</feature>
<name>A0A392P7R6_9FABA</name>
<dbReference type="InterPro" id="IPR033734">
    <property type="entry name" value="Jacalin-like_lectin_dom_plant"/>
</dbReference>
<dbReference type="PROSITE" id="PS51752">
    <property type="entry name" value="JACALIN_LECTIN"/>
    <property type="match status" value="2"/>
</dbReference>
<dbReference type="CDD" id="cd09612">
    <property type="entry name" value="Jacalin"/>
    <property type="match status" value="1"/>
</dbReference>
<dbReference type="PANTHER" id="PTHR47293:SF68">
    <property type="entry name" value="JACALIN-RELATED LECTIN 3"/>
    <property type="match status" value="1"/>
</dbReference>
<dbReference type="Proteomes" id="UP000265520">
    <property type="component" value="Unassembled WGS sequence"/>
</dbReference>
<dbReference type="SMART" id="SM00915">
    <property type="entry name" value="Jacalin"/>
    <property type="match status" value="1"/>
</dbReference>
<evidence type="ECO:0000313" key="4">
    <source>
        <dbReference type="EMBL" id="MCI07519.1"/>
    </source>
</evidence>
<dbReference type="Gene3D" id="2.100.10.30">
    <property type="entry name" value="Jacalin-like lectin domain"/>
    <property type="match status" value="2"/>
</dbReference>
<keyword evidence="5" id="KW-1185">Reference proteome</keyword>
<comment type="caution">
    <text evidence="4">The sequence shown here is derived from an EMBL/GenBank/DDBJ whole genome shotgun (WGS) entry which is preliminary data.</text>
</comment>
<dbReference type="InterPro" id="IPR001229">
    <property type="entry name" value="Jacalin-like_lectin_dom"/>
</dbReference>
<dbReference type="SUPFAM" id="SSF51101">
    <property type="entry name" value="Mannose-binding lectins"/>
    <property type="match status" value="2"/>
</dbReference>
<reference evidence="4 5" key="1">
    <citation type="journal article" date="2018" name="Front. Plant Sci.">
        <title>Red Clover (Trifolium pratense) and Zigzag Clover (T. medium) - A Picture of Genomic Similarities and Differences.</title>
        <authorList>
            <person name="Dluhosova J."/>
            <person name="Istvanek J."/>
            <person name="Nedelnik J."/>
            <person name="Repkova J."/>
        </authorList>
    </citation>
    <scope>NUCLEOTIDE SEQUENCE [LARGE SCALE GENOMIC DNA]</scope>
    <source>
        <strain evidence="5">cv. 10/8</strain>
        <tissue evidence="4">Leaf</tissue>
    </source>
</reference>
<keyword evidence="2 4" id="KW-0430">Lectin</keyword>
<dbReference type="EMBL" id="LXQA010065698">
    <property type="protein sequence ID" value="MCI07519.1"/>
    <property type="molecule type" value="Genomic_DNA"/>
</dbReference>
<dbReference type="AlphaFoldDB" id="A0A392P7R6"/>
<dbReference type="PANTHER" id="PTHR47293">
    <property type="entry name" value="JACALIN-RELATED LECTIN 3"/>
    <property type="match status" value="1"/>
</dbReference>
<evidence type="ECO:0000256" key="2">
    <source>
        <dbReference type="ARBA" id="ARBA00022734"/>
    </source>
</evidence>
<accession>A0A392P7R6</accession>
<comment type="similarity">
    <text evidence="1">Belongs to the jacalin lectin family.</text>
</comment>
<dbReference type="Pfam" id="PF01419">
    <property type="entry name" value="Jacalin"/>
    <property type="match status" value="2"/>
</dbReference>
<sequence>IVFDFPYEVLTHISGYYGPLMYMGPAVIRSLTFHTTKRKYGPFGEEQGTYFTTKAKEGKIVGIHGRKGLFLDAFGVHLVEGKVVAPVAMPPKEIIPGETNIGEIGSAQWPNKLVLTKPSAAEEVSYGMIKEPAPCGPGPWGGDGGRSWDDGVFSAIKQIYLTKASEGICSIQIEYDRNRQSVWSIKHGGNGGNTMHR</sequence>
<evidence type="ECO:0000313" key="5">
    <source>
        <dbReference type="Proteomes" id="UP000265520"/>
    </source>
</evidence>
<feature type="domain" description="Jacalin-type lectin" evidence="3">
    <location>
        <begin position="134"/>
        <end position="197"/>
    </location>
</feature>
<proteinExistence type="inferred from homology"/>
<feature type="domain" description="Jacalin-type lectin" evidence="3">
    <location>
        <begin position="1"/>
        <end position="80"/>
    </location>
</feature>
<organism evidence="4 5">
    <name type="scientific">Trifolium medium</name>
    <dbReference type="NCBI Taxonomy" id="97028"/>
    <lineage>
        <taxon>Eukaryota</taxon>
        <taxon>Viridiplantae</taxon>
        <taxon>Streptophyta</taxon>
        <taxon>Embryophyta</taxon>
        <taxon>Tracheophyta</taxon>
        <taxon>Spermatophyta</taxon>
        <taxon>Magnoliopsida</taxon>
        <taxon>eudicotyledons</taxon>
        <taxon>Gunneridae</taxon>
        <taxon>Pentapetalae</taxon>
        <taxon>rosids</taxon>
        <taxon>fabids</taxon>
        <taxon>Fabales</taxon>
        <taxon>Fabaceae</taxon>
        <taxon>Papilionoideae</taxon>
        <taxon>50 kb inversion clade</taxon>
        <taxon>NPAAA clade</taxon>
        <taxon>Hologalegina</taxon>
        <taxon>IRL clade</taxon>
        <taxon>Trifolieae</taxon>
        <taxon>Trifolium</taxon>
    </lineage>
</organism>
<evidence type="ECO:0000259" key="3">
    <source>
        <dbReference type="PROSITE" id="PS51752"/>
    </source>
</evidence>
<feature type="non-terminal residue" evidence="4">
    <location>
        <position position="1"/>
    </location>
</feature>
<protein>
    <submittedName>
        <fullName evidence="4">Mannose/glucose-specific lectin-like protein</fullName>
    </submittedName>
</protein>